<comment type="caution">
    <text evidence="9">The sequence shown here is derived from an EMBL/GenBank/DDBJ whole genome shotgun (WGS) entry which is preliminary data.</text>
</comment>
<protein>
    <recommendedName>
        <fullName evidence="8">Protein kinase domain-containing protein</fullName>
    </recommendedName>
</protein>
<dbReference type="SMART" id="SM00220">
    <property type="entry name" value="S_TKc"/>
    <property type="match status" value="1"/>
</dbReference>
<evidence type="ECO:0000256" key="3">
    <source>
        <dbReference type="ARBA" id="ARBA00022777"/>
    </source>
</evidence>
<proteinExistence type="inferred from homology"/>
<evidence type="ECO:0000256" key="1">
    <source>
        <dbReference type="ARBA" id="ARBA00022679"/>
    </source>
</evidence>
<dbReference type="EMBL" id="VIFY01000007">
    <property type="protein sequence ID" value="TQB76724.1"/>
    <property type="molecule type" value="Genomic_DNA"/>
</dbReference>
<dbReference type="InterPro" id="IPR008271">
    <property type="entry name" value="Ser/Thr_kinase_AS"/>
</dbReference>
<dbReference type="OrthoDB" id="1405469at2759"/>
<evidence type="ECO:0000256" key="6">
    <source>
        <dbReference type="PROSITE-ProRule" id="PRU10141"/>
    </source>
</evidence>
<name>A0A507R676_MONPU</name>
<accession>A0A507R676</accession>
<dbReference type="STRING" id="5098.A0A507R676"/>
<keyword evidence="4 6" id="KW-0067">ATP-binding</keyword>
<dbReference type="GO" id="GO:0005829">
    <property type="term" value="C:cytosol"/>
    <property type="evidence" value="ECO:0007669"/>
    <property type="project" value="TreeGrafter"/>
</dbReference>
<evidence type="ECO:0000259" key="8">
    <source>
        <dbReference type="PROSITE" id="PS50011"/>
    </source>
</evidence>
<reference evidence="9 10" key="1">
    <citation type="submission" date="2019-06" db="EMBL/GenBank/DDBJ databases">
        <title>Wine fermentation using esterase from Monascus purpureus.</title>
        <authorList>
            <person name="Geng C."/>
            <person name="Zhang Y."/>
        </authorList>
    </citation>
    <scope>NUCLEOTIDE SEQUENCE [LARGE SCALE GENOMIC DNA]</scope>
    <source>
        <strain evidence="9">HQ1</strain>
    </source>
</reference>
<organism evidence="9 10">
    <name type="scientific">Monascus purpureus</name>
    <name type="common">Red mold</name>
    <name type="synonym">Monascus anka</name>
    <dbReference type="NCBI Taxonomy" id="5098"/>
    <lineage>
        <taxon>Eukaryota</taxon>
        <taxon>Fungi</taxon>
        <taxon>Dikarya</taxon>
        <taxon>Ascomycota</taxon>
        <taxon>Pezizomycotina</taxon>
        <taxon>Eurotiomycetes</taxon>
        <taxon>Eurotiomycetidae</taxon>
        <taxon>Eurotiales</taxon>
        <taxon>Aspergillaceae</taxon>
        <taxon>Monascus</taxon>
    </lineage>
</organism>
<dbReference type="GO" id="GO:1990625">
    <property type="term" value="P:negative regulation of cytoplasmic translational initiation in response to stress"/>
    <property type="evidence" value="ECO:0007669"/>
    <property type="project" value="TreeGrafter"/>
</dbReference>
<comment type="similarity">
    <text evidence="5">Belongs to the protein kinase superfamily. Ser/Thr protein kinase family. GCN2 subfamily.</text>
</comment>
<evidence type="ECO:0000313" key="9">
    <source>
        <dbReference type="EMBL" id="TQB76724.1"/>
    </source>
</evidence>
<feature type="region of interest" description="Disordered" evidence="7">
    <location>
        <begin position="360"/>
        <end position="384"/>
    </location>
</feature>
<evidence type="ECO:0000256" key="2">
    <source>
        <dbReference type="ARBA" id="ARBA00022741"/>
    </source>
</evidence>
<dbReference type="FunFam" id="3.30.200.20:FF:000787">
    <property type="entry name" value="Protein kinase, putative (AFU_orthologue AFUA_2G16620)"/>
    <property type="match status" value="1"/>
</dbReference>
<dbReference type="GO" id="GO:0005634">
    <property type="term" value="C:nucleus"/>
    <property type="evidence" value="ECO:0007669"/>
    <property type="project" value="TreeGrafter"/>
</dbReference>
<dbReference type="SUPFAM" id="SSF56112">
    <property type="entry name" value="Protein kinase-like (PK-like)"/>
    <property type="match status" value="1"/>
</dbReference>
<keyword evidence="3" id="KW-0418">Kinase</keyword>
<dbReference type="PROSITE" id="PS00108">
    <property type="entry name" value="PROTEIN_KINASE_ST"/>
    <property type="match status" value="1"/>
</dbReference>
<feature type="binding site" evidence="6">
    <location>
        <position position="309"/>
    </location>
    <ligand>
        <name>ATP</name>
        <dbReference type="ChEBI" id="CHEBI:30616"/>
    </ligand>
</feature>
<sequence>MSMFRPAAEISSSDSQSSDAEDDYIEFEASTDKAEHGSRSSGRAKEEVKSLFTVDSDQGNASDVSQYSLPDVKDMLDVDVAGHTNMMTSALLEFYCLSRAADILNSQKGSHKRYTRDSPEVQYLGKKMYAYKCQFLSSHGLLAGGVEKEELGKTRQYYRDNLDLLGVAALEKMDPNDFQRQQSSIASPRDLEKISKTFSGKQLLTDQESAGSPRIETGNWSLGNQFFDNDKTRALEDIQLDMGDLLDPMLSIFPSSPVSFPLFSPEQPGSKTSRYAVEFCEVKILGRGSFGEVYHVRNHIDGQDYAVKKIPLSHKRLEQLRSGGRDQLEKIMREIRTLARLEHTNVVRYYGAWVEQADTPRHAGRQSPLKTGSEHTKSNLISQGSTMDEQSFGIVFENSEKSTAESDSGEYNADGSDVSRLLRNRIPTKDTGYDEDVESIPRDFGTVSQSQLSTMGATYDIFTDGLSQEESKLQIQRSNRQGLQAPAIILHIQMSVHPISLSSYLNPQSPETDRLSHRHCFHLIPSLKLMLGIISGVEYLHSKGIVHRDLKPANIFLSSPEDKLQECPTCKMERGTGTPYCHPRIGDFGLVADISHFNDGEADSRLVLHQKSHRAGHIVGTEFYRPCVHSDNASLYSIDEKLDVYALGVILFELLYRFDTKMERQLVLAQLTRGSNKYNHSFTRQMPCSGDFMKKVDLGTMMLEDGTSVSEFLIACIMGMLEPNPQQRWSCQGVKESLKRLLAAVAGAYAQQQ</sequence>
<dbReference type="GO" id="GO:0004694">
    <property type="term" value="F:eukaryotic translation initiation factor 2alpha kinase activity"/>
    <property type="evidence" value="ECO:0007669"/>
    <property type="project" value="TreeGrafter"/>
</dbReference>
<dbReference type="PANTHER" id="PTHR11042">
    <property type="entry name" value="EUKARYOTIC TRANSLATION INITIATION FACTOR 2-ALPHA KINASE EIF2-ALPHA KINASE -RELATED"/>
    <property type="match status" value="1"/>
</dbReference>
<evidence type="ECO:0000256" key="5">
    <source>
        <dbReference type="ARBA" id="ARBA00037982"/>
    </source>
</evidence>
<evidence type="ECO:0000256" key="7">
    <source>
        <dbReference type="SAM" id="MobiDB-lite"/>
    </source>
</evidence>
<feature type="region of interest" description="Disordered" evidence="7">
    <location>
        <begin position="400"/>
        <end position="437"/>
    </location>
</feature>
<dbReference type="Gene3D" id="1.10.510.10">
    <property type="entry name" value="Transferase(Phosphotransferase) domain 1"/>
    <property type="match status" value="1"/>
</dbReference>
<dbReference type="InterPro" id="IPR017441">
    <property type="entry name" value="Protein_kinase_ATP_BS"/>
</dbReference>
<dbReference type="Pfam" id="PF00069">
    <property type="entry name" value="Pkinase"/>
    <property type="match status" value="2"/>
</dbReference>
<feature type="domain" description="Protein kinase" evidence="8">
    <location>
        <begin position="279"/>
        <end position="742"/>
    </location>
</feature>
<feature type="region of interest" description="Disordered" evidence="7">
    <location>
        <begin position="1"/>
        <end position="46"/>
    </location>
</feature>
<dbReference type="Gene3D" id="3.30.200.20">
    <property type="entry name" value="Phosphorylase Kinase, domain 1"/>
    <property type="match status" value="1"/>
</dbReference>
<dbReference type="Proteomes" id="UP000319663">
    <property type="component" value="Unassembled WGS sequence"/>
</dbReference>
<dbReference type="PANTHER" id="PTHR11042:SF195">
    <property type="entry name" value="KINASE, PUTATIVE (AFU_ORTHOLOGUE AFUA_2G16620)-RELATED"/>
    <property type="match status" value="1"/>
</dbReference>
<feature type="compositionally biased region" description="Basic and acidic residues" evidence="7">
    <location>
        <begin position="30"/>
        <end position="46"/>
    </location>
</feature>
<evidence type="ECO:0000256" key="4">
    <source>
        <dbReference type="ARBA" id="ARBA00022840"/>
    </source>
</evidence>
<evidence type="ECO:0000313" key="10">
    <source>
        <dbReference type="Proteomes" id="UP000319663"/>
    </source>
</evidence>
<dbReference type="AlphaFoldDB" id="A0A507R676"/>
<dbReference type="InterPro" id="IPR050339">
    <property type="entry name" value="CC_SR_Kinase"/>
</dbReference>
<dbReference type="InterPro" id="IPR011009">
    <property type="entry name" value="Kinase-like_dom_sf"/>
</dbReference>
<dbReference type="InterPro" id="IPR000719">
    <property type="entry name" value="Prot_kinase_dom"/>
</dbReference>
<dbReference type="PROSITE" id="PS00107">
    <property type="entry name" value="PROTEIN_KINASE_ATP"/>
    <property type="match status" value="1"/>
</dbReference>
<dbReference type="PROSITE" id="PS50011">
    <property type="entry name" value="PROTEIN_KINASE_DOM"/>
    <property type="match status" value="1"/>
</dbReference>
<keyword evidence="2 6" id="KW-0547">Nucleotide-binding</keyword>
<dbReference type="GO" id="GO:0005524">
    <property type="term" value="F:ATP binding"/>
    <property type="evidence" value="ECO:0007669"/>
    <property type="project" value="UniProtKB-UniRule"/>
</dbReference>
<keyword evidence="10" id="KW-1185">Reference proteome</keyword>
<gene>
    <name evidence="9" type="ORF">MPDQ_007119</name>
</gene>
<keyword evidence="1" id="KW-0808">Transferase</keyword>